<name>A0A6A6BGQ1_9PEZI</name>
<dbReference type="OrthoDB" id="1612078at2759"/>
<evidence type="ECO:0000313" key="3">
    <source>
        <dbReference type="EMBL" id="KAF2142495.1"/>
    </source>
</evidence>
<reference evidence="3" key="1">
    <citation type="journal article" date="2020" name="Stud. Mycol.">
        <title>101 Dothideomycetes genomes: a test case for predicting lifestyles and emergence of pathogens.</title>
        <authorList>
            <person name="Haridas S."/>
            <person name="Albert R."/>
            <person name="Binder M."/>
            <person name="Bloem J."/>
            <person name="Labutti K."/>
            <person name="Salamov A."/>
            <person name="Andreopoulos B."/>
            <person name="Baker S."/>
            <person name="Barry K."/>
            <person name="Bills G."/>
            <person name="Bluhm B."/>
            <person name="Cannon C."/>
            <person name="Castanera R."/>
            <person name="Culley D."/>
            <person name="Daum C."/>
            <person name="Ezra D."/>
            <person name="Gonzalez J."/>
            <person name="Henrissat B."/>
            <person name="Kuo A."/>
            <person name="Liang C."/>
            <person name="Lipzen A."/>
            <person name="Lutzoni F."/>
            <person name="Magnuson J."/>
            <person name="Mondo S."/>
            <person name="Nolan M."/>
            <person name="Ohm R."/>
            <person name="Pangilinan J."/>
            <person name="Park H.-J."/>
            <person name="Ramirez L."/>
            <person name="Alfaro M."/>
            <person name="Sun H."/>
            <person name="Tritt A."/>
            <person name="Yoshinaga Y."/>
            <person name="Zwiers L.-H."/>
            <person name="Turgeon B."/>
            <person name="Goodwin S."/>
            <person name="Spatafora J."/>
            <person name="Crous P."/>
            <person name="Grigoriev I."/>
        </authorList>
    </citation>
    <scope>NUCLEOTIDE SEQUENCE</scope>
    <source>
        <strain evidence="3">CBS 121167</strain>
    </source>
</reference>
<dbReference type="InterPro" id="IPR056948">
    <property type="entry name" value="PNGaseA_N"/>
</dbReference>
<dbReference type="Proteomes" id="UP000799438">
    <property type="component" value="Unassembled WGS sequence"/>
</dbReference>
<dbReference type="EMBL" id="ML995484">
    <property type="protein sequence ID" value="KAF2142495.1"/>
    <property type="molecule type" value="Genomic_DNA"/>
</dbReference>
<dbReference type="PANTHER" id="PTHR31104">
    <property type="entry name" value="PEPTIDE-N4-(N-ACETYL-BETA-GLUCOSAMINYL)ASPARAGINE AMIDASE A PROTEIN"/>
    <property type="match status" value="1"/>
</dbReference>
<protein>
    <recommendedName>
        <fullName evidence="2">Peptide N-acetyl-beta-D-glucosaminyl asparaginase amidase A N-terminal domain-containing protein</fullName>
    </recommendedName>
</protein>
<dbReference type="AlphaFoldDB" id="A0A6A6BGQ1"/>
<accession>A0A6A6BGQ1</accession>
<feature type="domain" description="Peptide N-acetyl-beta-D-glucosaminyl asparaginase amidase A N-terminal" evidence="2">
    <location>
        <begin position="104"/>
        <end position="422"/>
    </location>
</feature>
<dbReference type="InterPro" id="IPR021102">
    <property type="entry name" value="PNGase_A"/>
</dbReference>
<dbReference type="Pfam" id="PF12222">
    <property type="entry name" value="PNGaseA"/>
    <property type="match status" value="1"/>
</dbReference>
<proteinExistence type="predicted"/>
<sequence>MPTSCQTGRPLPRGTVDRAAESPKATCTQSLDRASSTGPWARFQPLLVSLALTCALCLLDLQPKAFAQPAGGAPHESPLAARAGNSSTSLLDVFELDPPVHVSATPDCQQTLMDYVFANSYGAPFVGVYEPPSCNFSRVTFNFTVTSAGHQYDRLALMYFGDTEIFRTSTAEPTPNGIIWTYTKDMSAYLSLFRENQKIIFDMGNIVNDQYTASFNATLTAYFYDEETFLPADRIIPISARKSSANGASAWNIPADNATNTLSLPQNIARAIFSISANGQSAEEFWWANVLQSDVNAFGDVTELYGYSPWREVQLYIDGYLAGVVWPFPIIFTGGIVPGFWRPIVGTDAFDLKEDQIDITPWLPLLCDGGEHTFEIRVTGLNDTTIGNGAKEAVLSETVGSYWVVTGKLFLWLDEAGSVTTGSPPSILASDPNISVSSVAHGSRNHTNVTLDYAVAVQRSLSISATVQTSRDSNKATWTQELSFSNVGNFTDAGRVQVNTQSTKGYDTASGPSNTTQAYSRTYSYPLWVYSDYQSEARGFSINGRLDRGKYVETLGASAFPLGLEGYSLPSGTAGTGLTDRQNGSATYFSSGGPSNSTTEQDLGFSAVAAGNVHPLYHRHAVAANDSVVSDDGTGGHAGGRAPAFVAHNQVGRSSIKEMLGRGPGGDDGST</sequence>
<dbReference type="GeneID" id="54297876"/>
<gene>
    <name evidence="3" type="ORF">K452DRAFT_286909</name>
</gene>
<dbReference type="Pfam" id="PF25156">
    <property type="entry name" value="PNGase_A_C"/>
    <property type="match status" value="1"/>
</dbReference>
<dbReference type="RefSeq" id="XP_033398207.1">
    <property type="nucleotide sequence ID" value="XM_033540380.1"/>
</dbReference>
<evidence type="ECO:0000259" key="2">
    <source>
        <dbReference type="Pfam" id="PF12222"/>
    </source>
</evidence>
<organism evidence="3 4">
    <name type="scientific">Aplosporella prunicola CBS 121167</name>
    <dbReference type="NCBI Taxonomy" id="1176127"/>
    <lineage>
        <taxon>Eukaryota</taxon>
        <taxon>Fungi</taxon>
        <taxon>Dikarya</taxon>
        <taxon>Ascomycota</taxon>
        <taxon>Pezizomycotina</taxon>
        <taxon>Dothideomycetes</taxon>
        <taxon>Dothideomycetes incertae sedis</taxon>
        <taxon>Botryosphaeriales</taxon>
        <taxon>Aplosporellaceae</taxon>
        <taxon>Aplosporella</taxon>
    </lineage>
</organism>
<feature type="compositionally biased region" description="Polar residues" evidence="1">
    <location>
        <begin position="25"/>
        <end position="36"/>
    </location>
</feature>
<keyword evidence="4" id="KW-1185">Reference proteome</keyword>
<feature type="region of interest" description="Disordered" evidence="1">
    <location>
        <begin position="1"/>
        <end position="36"/>
    </location>
</feature>
<evidence type="ECO:0000313" key="4">
    <source>
        <dbReference type="Proteomes" id="UP000799438"/>
    </source>
</evidence>
<evidence type="ECO:0000256" key="1">
    <source>
        <dbReference type="SAM" id="MobiDB-lite"/>
    </source>
</evidence>